<dbReference type="OrthoDB" id="9767435at2"/>
<dbReference type="STRING" id="69.GLE_3875"/>
<dbReference type="EMBL" id="CP013140">
    <property type="protein sequence ID" value="ALN59218.1"/>
    <property type="molecule type" value="Genomic_DNA"/>
</dbReference>
<sequence length="425" mass="47289">MSTYFLRTVHAAPATGASGRERLEASVRNTGNFFFEQAVARQLDDHRECHALEALPPDAETLVLSMSNFISPSTDLGWLADLLERLAVPRVVMIGAGAQAESYAHPVELSEGTRRFVSLLSHRSDSIGVRGHFTAEVLARVGVRNVEVIGCPSLFYACERGFRIDKPDLGGRRPRTVAHCTPYGNYRDAVGHLLSFAVRECEAYIAQSETQLLFDEESAAARAYFFHYYNNGDRSDAELEGWMRGHARWFFDMDSWLDYMAGMEFSVGARFHGSMAALQAGVPALNLACDSRTRELCEYLNLPYALLQDFDGRASAAELYESTDFSVFNAGFARKYDRYRGFLERNGLRHRLGDGAVADTDVVGRVRAASAAELLRSAAPEAVDRRVWQRELALRLADDRSERVMKLAESGRFDLRDGADAEPAA</sequence>
<feature type="domain" description="Polysaccharide pyruvyl transferase" evidence="1">
    <location>
        <begin position="74"/>
        <end position="291"/>
    </location>
</feature>
<dbReference type="KEGG" id="lez:GLE_3875"/>
<dbReference type="AlphaFoldDB" id="A0A0S2DL21"/>
<protein>
    <recommendedName>
        <fullName evidence="1">Polysaccharide pyruvyl transferase domain-containing protein</fullName>
    </recommendedName>
</protein>
<name>A0A0S2DL21_LYSEN</name>
<reference evidence="2 3" key="1">
    <citation type="submission" date="2015-11" db="EMBL/GenBank/DDBJ databases">
        <title>Genome sequences of Lysobacter enzymogenes strain C3 and Lysobacter antibioticus ATCC 29479.</title>
        <authorList>
            <person name="Kobayashi D.Y."/>
        </authorList>
    </citation>
    <scope>NUCLEOTIDE SEQUENCE [LARGE SCALE GENOMIC DNA]</scope>
    <source>
        <strain evidence="2 3">C3</strain>
    </source>
</reference>
<gene>
    <name evidence="2" type="ORF">GLE_3875</name>
</gene>
<evidence type="ECO:0000313" key="2">
    <source>
        <dbReference type="EMBL" id="ALN59218.1"/>
    </source>
</evidence>
<dbReference type="InterPro" id="IPR007345">
    <property type="entry name" value="Polysacch_pyruvyl_Trfase"/>
</dbReference>
<dbReference type="Pfam" id="PF04230">
    <property type="entry name" value="PS_pyruv_trans"/>
    <property type="match status" value="1"/>
</dbReference>
<accession>A0A0S2DL21</accession>
<organism evidence="2 3">
    <name type="scientific">Lysobacter enzymogenes</name>
    <dbReference type="NCBI Taxonomy" id="69"/>
    <lineage>
        <taxon>Bacteria</taxon>
        <taxon>Pseudomonadati</taxon>
        <taxon>Pseudomonadota</taxon>
        <taxon>Gammaproteobacteria</taxon>
        <taxon>Lysobacterales</taxon>
        <taxon>Lysobacteraceae</taxon>
        <taxon>Lysobacter</taxon>
    </lineage>
</organism>
<evidence type="ECO:0000313" key="3">
    <source>
        <dbReference type="Proteomes" id="UP000061569"/>
    </source>
</evidence>
<dbReference type="PATRIC" id="fig|69.6.peg.3814"/>
<dbReference type="RefSeq" id="WP_057948614.1">
    <property type="nucleotide sequence ID" value="NZ_CP110813.1"/>
</dbReference>
<evidence type="ECO:0000259" key="1">
    <source>
        <dbReference type="Pfam" id="PF04230"/>
    </source>
</evidence>
<dbReference type="Proteomes" id="UP000061569">
    <property type="component" value="Chromosome"/>
</dbReference>
<proteinExistence type="predicted"/>